<sequence>MAWGFRGARARCACANPLALSRKYTADSTSLGQNGFVKCFVGEGPFCKRVSSPTPPRPHALKLLF</sequence>
<reference evidence="1" key="1">
    <citation type="submission" date="2016-08" db="EMBL/GenBank/DDBJ databases">
        <authorList>
            <person name="Seilhamer J.J."/>
        </authorList>
    </citation>
    <scope>NUCLEOTIDE SEQUENCE</scope>
    <source>
        <strain evidence="1">86-1</strain>
    </source>
</reference>
<proteinExistence type="predicted"/>
<dbReference type="EMBL" id="FMJC01000002">
    <property type="protein sequence ID" value="SCM74806.1"/>
    <property type="molecule type" value="Genomic_DNA"/>
</dbReference>
<dbReference type="AlphaFoldDB" id="A0A212LB82"/>
<evidence type="ECO:0000313" key="1">
    <source>
        <dbReference type="EMBL" id="SCM74806.1"/>
    </source>
</evidence>
<organism evidence="1">
    <name type="scientific">uncultured Desulfovibrio sp</name>
    <dbReference type="NCBI Taxonomy" id="167968"/>
    <lineage>
        <taxon>Bacteria</taxon>
        <taxon>Pseudomonadati</taxon>
        <taxon>Thermodesulfobacteriota</taxon>
        <taxon>Desulfovibrionia</taxon>
        <taxon>Desulfovibrionales</taxon>
        <taxon>Desulfovibrionaceae</taxon>
        <taxon>Desulfovibrio</taxon>
        <taxon>environmental samples</taxon>
    </lineage>
</organism>
<name>A0A212LB82_9BACT</name>
<gene>
    <name evidence="1" type="ORF">KL86DES1_22164</name>
</gene>
<protein>
    <submittedName>
        <fullName evidence="1">Uncharacterized protein</fullName>
    </submittedName>
</protein>
<accession>A0A212LB82</accession>